<dbReference type="GO" id="GO:0032259">
    <property type="term" value="P:methylation"/>
    <property type="evidence" value="ECO:0007669"/>
    <property type="project" value="UniProtKB-KW"/>
</dbReference>
<protein>
    <submittedName>
        <fullName evidence="4">O-methyltransferase</fullName>
    </submittedName>
</protein>
<dbReference type="Proteomes" id="UP000718630">
    <property type="component" value="Unassembled WGS sequence"/>
</dbReference>
<evidence type="ECO:0000313" key="4">
    <source>
        <dbReference type="EMBL" id="MBF0940333.1"/>
    </source>
</evidence>
<keyword evidence="3" id="KW-0949">S-adenosyl-L-methionine</keyword>
<gene>
    <name evidence="4" type="ORF">HXK03_05595</name>
</gene>
<sequence length="215" mass="22824">MIEEGAVADKAQAWVYTEDFIPLSDALLQAHQTASELGVPRVSTGTGTALRMLAAVSGARAVLEIGTGTGVSGLWLLDGMAAGGVLTTIDCESELLPHARRAFRGAGVPSHRTRLIAGRALDVLPRMATGGYDMIVLDGDIAETPQYLDYAVRVLRTGGTIAIVHALWHDQVADPARRDTETVVAREVVNFLRESDQFIPTVLPVGDGLAVAVKR</sequence>
<organism evidence="4 5">
    <name type="scientific">Schaalia georgiae</name>
    <dbReference type="NCBI Taxonomy" id="52768"/>
    <lineage>
        <taxon>Bacteria</taxon>
        <taxon>Bacillati</taxon>
        <taxon>Actinomycetota</taxon>
        <taxon>Actinomycetes</taxon>
        <taxon>Actinomycetales</taxon>
        <taxon>Actinomycetaceae</taxon>
        <taxon>Schaalia</taxon>
    </lineage>
</organism>
<dbReference type="PANTHER" id="PTHR10509">
    <property type="entry name" value="O-METHYLTRANSFERASE-RELATED"/>
    <property type="match status" value="1"/>
</dbReference>
<dbReference type="EMBL" id="JABZFZ010000278">
    <property type="protein sequence ID" value="MBF0940333.1"/>
    <property type="molecule type" value="Genomic_DNA"/>
</dbReference>
<dbReference type="InterPro" id="IPR002935">
    <property type="entry name" value="SAM_O-MeTrfase"/>
</dbReference>
<dbReference type="GO" id="GO:0008757">
    <property type="term" value="F:S-adenosylmethionine-dependent methyltransferase activity"/>
    <property type="evidence" value="ECO:0007669"/>
    <property type="project" value="TreeGrafter"/>
</dbReference>
<dbReference type="InterPro" id="IPR050362">
    <property type="entry name" value="Cation-dep_OMT"/>
</dbReference>
<evidence type="ECO:0000313" key="5">
    <source>
        <dbReference type="Proteomes" id="UP000718630"/>
    </source>
</evidence>
<dbReference type="SUPFAM" id="SSF53335">
    <property type="entry name" value="S-adenosyl-L-methionine-dependent methyltransferases"/>
    <property type="match status" value="1"/>
</dbReference>
<evidence type="ECO:0000256" key="1">
    <source>
        <dbReference type="ARBA" id="ARBA00022603"/>
    </source>
</evidence>
<proteinExistence type="predicted"/>
<dbReference type="InterPro" id="IPR029063">
    <property type="entry name" value="SAM-dependent_MTases_sf"/>
</dbReference>
<keyword evidence="2" id="KW-0808">Transferase</keyword>
<dbReference type="PANTHER" id="PTHR10509:SF85">
    <property type="entry name" value="O-METHYLTRANSFERASE RV1220C-RELATED"/>
    <property type="match status" value="1"/>
</dbReference>
<accession>A0A929MZG7</accession>
<evidence type="ECO:0000256" key="3">
    <source>
        <dbReference type="ARBA" id="ARBA00022691"/>
    </source>
</evidence>
<dbReference type="CDD" id="cd02440">
    <property type="entry name" value="AdoMet_MTases"/>
    <property type="match status" value="1"/>
</dbReference>
<dbReference type="AlphaFoldDB" id="A0A929MZG7"/>
<comment type="caution">
    <text evidence="4">The sequence shown here is derived from an EMBL/GenBank/DDBJ whole genome shotgun (WGS) entry which is preliminary data.</text>
</comment>
<reference evidence="4" key="1">
    <citation type="submission" date="2020-04" db="EMBL/GenBank/DDBJ databases">
        <title>Deep metagenomics examines the oral microbiome during advanced dental caries in children, revealing novel taxa and co-occurrences with host molecules.</title>
        <authorList>
            <person name="Baker J.L."/>
            <person name="Morton J.T."/>
            <person name="Dinis M."/>
            <person name="Alvarez R."/>
            <person name="Tran N.C."/>
            <person name="Knight R."/>
            <person name="Edlund A."/>
        </authorList>
    </citation>
    <scope>NUCLEOTIDE SEQUENCE</scope>
    <source>
        <strain evidence="4">JCVI_32_bin.64</strain>
    </source>
</reference>
<name>A0A929MZG7_9ACTO</name>
<dbReference type="Pfam" id="PF01596">
    <property type="entry name" value="Methyltransf_3"/>
    <property type="match status" value="1"/>
</dbReference>
<dbReference type="Gene3D" id="3.40.50.150">
    <property type="entry name" value="Vaccinia Virus protein VP39"/>
    <property type="match status" value="1"/>
</dbReference>
<dbReference type="PROSITE" id="PS51682">
    <property type="entry name" value="SAM_OMT_I"/>
    <property type="match status" value="1"/>
</dbReference>
<dbReference type="GO" id="GO:0008171">
    <property type="term" value="F:O-methyltransferase activity"/>
    <property type="evidence" value="ECO:0007669"/>
    <property type="project" value="InterPro"/>
</dbReference>
<keyword evidence="1" id="KW-0489">Methyltransferase</keyword>
<evidence type="ECO:0000256" key="2">
    <source>
        <dbReference type="ARBA" id="ARBA00022679"/>
    </source>
</evidence>